<reference evidence="1 2" key="1">
    <citation type="submission" date="2016-10" db="EMBL/GenBank/DDBJ databases">
        <authorList>
            <person name="de Groot N.N."/>
        </authorList>
    </citation>
    <scope>NUCLEOTIDE SEQUENCE [LARGE SCALE GENOMIC DNA]</scope>
    <source>
        <strain evidence="1 2">BS3662</strain>
    </source>
</reference>
<dbReference type="InterPro" id="IPR011697">
    <property type="entry name" value="Peptidase_C26"/>
</dbReference>
<dbReference type="EMBL" id="FNTY01000002">
    <property type="protein sequence ID" value="SEE99807.1"/>
    <property type="molecule type" value="Genomic_DNA"/>
</dbReference>
<dbReference type="Proteomes" id="UP000198985">
    <property type="component" value="Unassembled WGS sequence"/>
</dbReference>
<sequence>MSRLPLIGVAICSRQIGLHAYHISGDRYVHAKARVAKGVPSTLLSPANRLAPSDILDGSRDILFTGCPFNIEPFYLGGPTNVSAAAHDSARNVLLSLTPAITRVGVCARQLQWQSVPSDARASNNA</sequence>
<name>A0A1H5NG21_9PSED</name>
<dbReference type="RefSeq" id="WP_084320349.1">
    <property type="nucleotide sequence ID" value="NZ_FNTY01000002.1"/>
</dbReference>
<dbReference type="AlphaFoldDB" id="A0A1H5NG21"/>
<evidence type="ECO:0000313" key="2">
    <source>
        <dbReference type="Proteomes" id="UP000198985"/>
    </source>
</evidence>
<accession>A0A1H5NG21</accession>
<gene>
    <name evidence="1" type="ORF">SAMN04490194_5943</name>
</gene>
<dbReference type="Pfam" id="PF07722">
    <property type="entry name" value="Peptidase_C26"/>
    <property type="match status" value="1"/>
</dbReference>
<dbReference type="GO" id="GO:0016787">
    <property type="term" value="F:hydrolase activity"/>
    <property type="evidence" value="ECO:0007669"/>
    <property type="project" value="InterPro"/>
</dbReference>
<proteinExistence type="predicted"/>
<organism evidence="1 2">
    <name type="scientific">Pseudomonas migulae</name>
    <dbReference type="NCBI Taxonomy" id="78543"/>
    <lineage>
        <taxon>Bacteria</taxon>
        <taxon>Pseudomonadati</taxon>
        <taxon>Pseudomonadota</taxon>
        <taxon>Gammaproteobacteria</taxon>
        <taxon>Pseudomonadales</taxon>
        <taxon>Pseudomonadaceae</taxon>
        <taxon>Pseudomonas</taxon>
    </lineage>
</organism>
<protein>
    <submittedName>
        <fullName evidence="1">Peptidase C26</fullName>
    </submittedName>
</protein>
<evidence type="ECO:0000313" key="1">
    <source>
        <dbReference type="EMBL" id="SEE99807.1"/>
    </source>
</evidence>